<dbReference type="EMBL" id="CADEAL010000578">
    <property type="protein sequence ID" value="CAB1422355.1"/>
    <property type="molecule type" value="Genomic_DNA"/>
</dbReference>
<keyword evidence="3" id="KW-1185">Reference proteome</keyword>
<dbReference type="AlphaFoldDB" id="A0A9N7Y8K4"/>
<name>A0A9N7Y8K4_PLEPL</name>
<feature type="compositionally biased region" description="Polar residues" evidence="1">
    <location>
        <begin position="38"/>
        <end position="50"/>
    </location>
</feature>
<organism evidence="2 3">
    <name type="scientific">Pleuronectes platessa</name>
    <name type="common">European plaice</name>
    <dbReference type="NCBI Taxonomy" id="8262"/>
    <lineage>
        <taxon>Eukaryota</taxon>
        <taxon>Metazoa</taxon>
        <taxon>Chordata</taxon>
        <taxon>Craniata</taxon>
        <taxon>Vertebrata</taxon>
        <taxon>Euteleostomi</taxon>
        <taxon>Actinopterygii</taxon>
        <taxon>Neopterygii</taxon>
        <taxon>Teleostei</taxon>
        <taxon>Neoteleostei</taxon>
        <taxon>Acanthomorphata</taxon>
        <taxon>Carangaria</taxon>
        <taxon>Pleuronectiformes</taxon>
        <taxon>Pleuronectoidei</taxon>
        <taxon>Pleuronectidae</taxon>
        <taxon>Pleuronectes</taxon>
    </lineage>
</organism>
<sequence>MAWGDRTITWAYGKAPLQSASDHFIAAKHTRPFKSFEKPQQVSSPPQDQGNPCWEEDLSGNLKALASHKSLPFYPALKTSTDPSGSSDDLVAKGGNLNFYQPFLPAKDFDQAPFRVSQTFQL</sequence>
<evidence type="ECO:0000256" key="1">
    <source>
        <dbReference type="SAM" id="MobiDB-lite"/>
    </source>
</evidence>
<gene>
    <name evidence="2" type="ORF">PLEPLA_LOCUS10270</name>
</gene>
<proteinExistence type="predicted"/>
<dbReference type="Proteomes" id="UP001153269">
    <property type="component" value="Unassembled WGS sequence"/>
</dbReference>
<comment type="caution">
    <text evidence="2">The sequence shown here is derived from an EMBL/GenBank/DDBJ whole genome shotgun (WGS) entry which is preliminary data.</text>
</comment>
<feature type="region of interest" description="Disordered" evidence="1">
    <location>
        <begin position="34"/>
        <end position="53"/>
    </location>
</feature>
<evidence type="ECO:0000313" key="3">
    <source>
        <dbReference type="Proteomes" id="UP001153269"/>
    </source>
</evidence>
<protein>
    <submittedName>
        <fullName evidence="2">Uncharacterized protein</fullName>
    </submittedName>
</protein>
<accession>A0A9N7Y8K4</accession>
<reference evidence="2" key="1">
    <citation type="submission" date="2020-03" db="EMBL/GenBank/DDBJ databases">
        <authorList>
            <person name="Weist P."/>
        </authorList>
    </citation>
    <scope>NUCLEOTIDE SEQUENCE</scope>
</reference>
<evidence type="ECO:0000313" key="2">
    <source>
        <dbReference type="EMBL" id="CAB1422355.1"/>
    </source>
</evidence>